<organism evidence="2 3">
    <name type="scientific">Lipingzhangella rawalii</name>
    <dbReference type="NCBI Taxonomy" id="2055835"/>
    <lineage>
        <taxon>Bacteria</taxon>
        <taxon>Bacillati</taxon>
        <taxon>Actinomycetota</taxon>
        <taxon>Actinomycetes</taxon>
        <taxon>Streptosporangiales</taxon>
        <taxon>Nocardiopsidaceae</taxon>
        <taxon>Lipingzhangella</taxon>
    </lineage>
</organism>
<sequence>MTRLVAVTGRRWALEESFQQATSLAGLDEHQVRTWTSWHRWSLFAMLAYAFLAVYAAIEARQSPHEDGVIAFTCTEITHLLNAVFPGASVTEHVLEWSLFRPESCRFSVSAMGCGWW</sequence>
<evidence type="ECO:0000313" key="2">
    <source>
        <dbReference type="EMBL" id="MDS1272672.1"/>
    </source>
</evidence>
<keyword evidence="1" id="KW-1133">Transmembrane helix</keyword>
<keyword evidence="3" id="KW-1185">Reference proteome</keyword>
<accession>A0ABU2HCE3</accession>
<evidence type="ECO:0008006" key="4">
    <source>
        <dbReference type="Google" id="ProtNLM"/>
    </source>
</evidence>
<name>A0ABU2HCE3_9ACTN</name>
<feature type="transmembrane region" description="Helical" evidence="1">
    <location>
        <begin position="38"/>
        <end position="58"/>
    </location>
</feature>
<dbReference type="RefSeq" id="WP_310914272.1">
    <property type="nucleotide sequence ID" value="NZ_JAVLVT010000023.1"/>
</dbReference>
<protein>
    <recommendedName>
        <fullName evidence="4">Transposase IS4-like domain-containing protein</fullName>
    </recommendedName>
</protein>
<evidence type="ECO:0000313" key="3">
    <source>
        <dbReference type="Proteomes" id="UP001250214"/>
    </source>
</evidence>
<gene>
    <name evidence="2" type="ORF">RIF23_20515</name>
</gene>
<reference evidence="3" key="1">
    <citation type="submission" date="2023-07" db="EMBL/GenBank/DDBJ databases">
        <title>Novel species in the genus Lipingzhangella isolated from Sambhar Salt Lake.</title>
        <authorList>
            <person name="Jiya N."/>
            <person name="Kajale S."/>
            <person name="Sharma A."/>
        </authorList>
    </citation>
    <scope>NUCLEOTIDE SEQUENCE [LARGE SCALE GENOMIC DNA]</scope>
    <source>
        <strain evidence="3">LS1_29</strain>
    </source>
</reference>
<comment type="caution">
    <text evidence="2">The sequence shown here is derived from an EMBL/GenBank/DDBJ whole genome shotgun (WGS) entry which is preliminary data.</text>
</comment>
<dbReference type="Proteomes" id="UP001250214">
    <property type="component" value="Unassembled WGS sequence"/>
</dbReference>
<keyword evidence="1" id="KW-0472">Membrane</keyword>
<evidence type="ECO:0000256" key="1">
    <source>
        <dbReference type="SAM" id="Phobius"/>
    </source>
</evidence>
<dbReference type="EMBL" id="JAVLVT010000023">
    <property type="protein sequence ID" value="MDS1272672.1"/>
    <property type="molecule type" value="Genomic_DNA"/>
</dbReference>
<keyword evidence="1" id="KW-0812">Transmembrane</keyword>
<proteinExistence type="predicted"/>